<keyword evidence="4" id="KW-1185">Reference proteome</keyword>
<name>A0A4V1CN19_9CELL</name>
<evidence type="ECO:0000313" key="4">
    <source>
        <dbReference type="Proteomes" id="UP000296469"/>
    </source>
</evidence>
<feature type="compositionally biased region" description="Low complexity" evidence="1">
    <location>
        <begin position="115"/>
        <end position="124"/>
    </location>
</feature>
<reference evidence="3 4" key="1">
    <citation type="submission" date="2019-04" db="EMBL/GenBank/DDBJ databases">
        <title>Isolation and identification of Cellulomonas shaoxiangyii sp. Nov. isolated from feces of the Tibetan antelopes (Pantholops hodgsonii) in the Qinghai-Tibet plateau of China.</title>
        <authorList>
            <person name="Tian Z."/>
        </authorList>
    </citation>
    <scope>NUCLEOTIDE SEQUENCE [LARGE SCALE GENOMIC DNA]</scope>
    <source>
        <strain evidence="3 4">Z28</strain>
    </source>
</reference>
<gene>
    <name evidence="3" type="ORF">E5225_16385</name>
</gene>
<dbReference type="RefSeq" id="WP_135975016.1">
    <property type="nucleotide sequence ID" value="NZ_CP039291.1"/>
</dbReference>
<feature type="transmembrane region" description="Helical" evidence="2">
    <location>
        <begin position="210"/>
        <end position="240"/>
    </location>
</feature>
<dbReference type="AlphaFoldDB" id="A0A4V1CN19"/>
<evidence type="ECO:0000256" key="1">
    <source>
        <dbReference type="SAM" id="MobiDB-lite"/>
    </source>
</evidence>
<protein>
    <submittedName>
        <fullName evidence="3">WXG100 family type VII secretion target</fullName>
    </submittedName>
</protein>
<evidence type="ECO:0000313" key="3">
    <source>
        <dbReference type="EMBL" id="QCB94905.1"/>
    </source>
</evidence>
<dbReference type="OrthoDB" id="5044126at2"/>
<keyword evidence="2" id="KW-1133">Transmembrane helix</keyword>
<feature type="transmembrane region" description="Helical" evidence="2">
    <location>
        <begin position="260"/>
        <end position="280"/>
    </location>
</feature>
<accession>A0A4V1CN19</accession>
<proteinExistence type="predicted"/>
<dbReference type="Proteomes" id="UP000296469">
    <property type="component" value="Chromosome"/>
</dbReference>
<dbReference type="KEGG" id="celz:E5225_16385"/>
<keyword evidence="2" id="KW-0472">Membrane</keyword>
<keyword evidence="2" id="KW-0812">Transmembrane</keyword>
<feature type="region of interest" description="Disordered" evidence="1">
    <location>
        <begin position="111"/>
        <end position="142"/>
    </location>
</feature>
<evidence type="ECO:0000256" key="2">
    <source>
        <dbReference type="SAM" id="Phobius"/>
    </source>
</evidence>
<feature type="region of interest" description="Disordered" evidence="1">
    <location>
        <begin position="1"/>
        <end position="30"/>
    </location>
</feature>
<sequence length="444" mass="46024">MSVRNLGDWSPLGRGSDPVEADPEKVQEAGRRYRDIATTITDAVGRLERIVSTGSEGLAGKYAEKLREDATSVRDGLAKASVRYEDVAREIARYQPELDDALTETAGALTDAREATSAGAAAEGLPDGVPGEDGALPADERAKDEQKATAVAAAADRLTAATRRMDTAVEKLGVAGKRFGDAVNCKRYDDGLSHTLKDEIIAALKIVSKALAIIAMVLGVLCILIPGVAALVALAAVAAVAGLAVTATLYATGNEGLTDLIFAVLGVALLGGLTVASLVGKHLSVAARGLTAGIKRQTTTSFLPLQNLGTRFPRNLPSSVPAGWKNQSDWFNNPLTNRLLPPGLVPEVGFWASSKQQLLAAGGLWRSILTNPRQAGGNWLGVVGGWSGYTGLAAIQGGAARSTSSLWGWWGAGNSLFAIGAGLAWTGGRTTEVIGEYGAREGAS</sequence>
<dbReference type="EMBL" id="CP039291">
    <property type="protein sequence ID" value="QCB94905.1"/>
    <property type="molecule type" value="Genomic_DNA"/>
</dbReference>
<organism evidence="3 4">
    <name type="scientific">Cellulomonas shaoxiangyii</name>
    <dbReference type="NCBI Taxonomy" id="2566013"/>
    <lineage>
        <taxon>Bacteria</taxon>
        <taxon>Bacillati</taxon>
        <taxon>Actinomycetota</taxon>
        <taxon>Actinomycetes</taxon>
        <taxon>Micrococcales</taxon>
        <taxon>Cellulomonadaceae</taxon>
        <taxon>Cellulomonas</taxon>
    </lineage>
</organism>